<organism evidence="1 3">
    <name type="scientific">Necator americanus</name>
    <name type="common">Human hookworm</name>
    <dbReference type="NCBI Taxonomy" id="51031"/>
    <lineage>
        <taxon>Eukaryota</taxon>
        <taxon>Metazoa</taxon>
        <taxon>Ecdysozoa</taxon>
        <taxon>Nematoda</taxon>
        <taxon>Chromadorea</taxon>
        <taxon>Rhabditida</taxon>
        <taxon>Rhabditina</taxon>
        <taxon>Rhabditomorpha</taxon>
        <taxon>Strongyloidea</taxon>
        <taxon>Ancylostomatidae</taxon>
        <taxon>Bunostominae</taxon>
        <taxon>Necator</taxon>
    </lineage>
</organism>
<dbReference type="InterPro" id="IPR036691">
    <property type="entry name" value="Endo/exonu/phosph_ase_sf"/>
</dbReference>
<dbReference type="Gene3D" id="3.60.10.10">
    <property type="entry name" value="Endonuclease/exonuclease/phosphatase"/>
    <property type="match status" value="1"/>
</dbReference>
<accession>A0ABR1EME4</accession>
<reference evidence="1 3" key="1">
    <citation type="submission" date="2023-08" db="EMBL/GenBank/DDBJ databases">
        <title>A Necator americanus chromosomal reference genome.</title>
        <authorList>
            <person name="Ilik V."/>
            <person name="Petrzelkova K.J."/>
            <person name="Pardy F."/>
            <person name="Fuh T."/>
            <person name="Niatou-Singa F.S."/>
            <person name="Gouil Q."/>
            <person name="Baker L."/>
            <person name="Ritchie M.E."/>
            <person name="Jex A.R."/>
            <person name="Gazzola D."/>
            <person name="Li H."/>
            <person name="Toshio Fujiwara R."/>
            <person name="Zhan B."/>
            <person name="Aroian R.V."/>
            <person name="Pafco B."/>
            <person name="Schwarz E.M."/>
        </authorList>
    </citation>
    <scope>NUCLEOTIDE SEQUENCE [LARGE SCALE GENOMIC DNA]</scope>
    <source>
        <strain evidence="1 3">Aroian</strain>
        <tissue evidence="1">Whole animal</tissue>
    </source>
</reference>
<evidence type="ECO:0000313" key="2">
    <source>
        <dbReference type="EMBL" id="KAK6763774.1"/>
    </source>
</evidence>
<name>A0ABR1EME4_NECAM</name>
<dbReference type="EMBL" id="JAVFWL010000006">
    <property type="protein sequence ID" value="KAK6763774.1"/>
    <property type="molecule type" value="Genomic_DNA"/>
</dbReference>
<protein>
    <recommendedName>
        <fullName evidence="4">Reverse transcriptase domain-containing protein</fullName>
    </recommendedName>
</protein>
<dbReference type="EMBL" id="JAVFWL010000006">
    <property type="protein sequence ID" value="KAK6763765.1"/>
    <property type="molecule type" value="Genomic_DNA"/>
</dbReference>
<proteinExistence type="predicted"/>
<dbReference type="Proteomes" id="UP001303046">
    <property type="component" value="Unassembled WGS sequence"/>
</dbReference>
<evidence type="ECO:0000313" key="3">
    <source>
        <dbReference type="Proteomes" id="UP001303046"/>
    </source>
</evidence>
<dbReference type="SUPFAM" id="SSF56219">
    <property type="entry name" value="DNase I-like"/>
    <property type="match status" value="1"/>
</dbReference>
<dbReference type="PANTHER" id="PTHR19446">
    <property type="entry name" value="REVERSE TRANSCRIPTASES"/>
    <property type="match status" value="1"/>
</dbReference>
<sequence length="551" mass="63554">MTICTYDARTIALKAAIEDLMMQAKKIKYDVIGLTETRRRHPLNAVYETGEELFLGTCDSRGVGGVGVLVSTSMAKNIDSFEKLTTRIGRLRMRRCGPTPALIIFVAYAPTSRYDEEEVEAFFMDLEKFYREDHAFYKAMIGDFNAKVGPRRTPENLHIGTHGLQRNDQGERLSELIMTTKNIHGNSQFQKPSSLRWTKRFCLADVAVVPKFYTRSDRRLLRGRFSFIRRAEKAAKFRGRNPRTINWDLFATLAGFWEDPAMDIIDEEYDRFVEHLHDCTKKAESSKTTKRCLSLGILGLIRQHGAVRAAGKQELSYEFARLCREAIEEDLKERRAEVLAEAAEAGKSIHYARRDFASRKTRTTALRSPEGTTVASIREMEKIIYDFYFDLFDSHVHLPPRHLREDRHVIPEVLPSKIRYAIMSVRNRTAPGPDRIRPEQLKNLPPVIINTLAELFTRYLSECKVSKQWKTSKTVLLYKRGDPHDIGNYRPICLLSVIYKLFTDTIDHIHTVSRLIEVSREYKMPLCLTFIDLKKAFDSVETEAVMETLDH</sequence>
<evidence type="ECO:0000313" key="1">
    <source>
        <dbReference type="EMBL" id="KAK6763765.1"/>
    </source>
</evidence>
<gene>
    <name evidence="1" type="primary">Necator_chrX.g24358</name>
    <name evidence="2" type="synonym">Necator_chrX.g24363</name>
    <name evidence="1" type="ORF">RB195_024193</name>
    <name evidence="2" type="ORF">RB195_024198</name>
</gene>
<evidence type="ECO:0008006" key="4">
    <source>
        <dbReference type="Google" id="ProtNLM"/>
    </source>
</evidence>
<keyword evidence="3" id="KW-1185">Reference proteome</keyword>
<comment type="caution">
    <text evidence="1">The sequence shown here is derived from an EMBL/GenBank/DDBJ whole genome shotgun (WGS) entry which is preliminary data.</text>
</comment>